<evidence type="ECO:0008006" key="3">
    <source>
        <dbReference type="Google" id="ProtNLM"/>
    </source>
</evidence>
<dbReference type="RefSeq" id="XP_051072349.1">
    <property type="nucleotide sequence ID" value="XM_051212196.1"/>
</dbReference>
<dbReference type="CTD" id="24590172"/>
<dbReference type="EMBL" id="AMPZ03000002">
    <property type="protein sequence ID" value="KAH9592316.1"/>
    <property type="molecule type" value="Genomic_DNA"/>
</dbReference>
<accession>A0A922LSG2</accession>
<protein>
    <recommendedName>
        <fullName evidence="3">DUF4503 domain-containing protein</fullName>
    </recommendedName>
</protein>
<proteinExistence type="predicted"/>
<dbReference type="OrthoDB" id="6232235at2759"/>
<evidence type="ECO:0000313" key="1">
    <source>
        <dbReference type="EMBL" id="KAH9592316.1"/>
    </source>
</evidence>
<reference evidence="1" key="2">
    <citation type="journal article" date="2019" name="Gigascience">
        <title>High-quality Schistosoma haematobium genome achieved by single-molecule and long-range sequencing.</title>
        <authorList>
            <person name="Stroehlein A.J."/>
            <person name="Korhonen P.K."/>
            <person name="Chong T.M."/>
            <person name="Lim Y.L."/>
            <person name="Chan K.G."/>
            <person name="Webster B."/>
            <person name="Rollinson D."/>
            <person name="Brindley P.J."/>
            <person name="Gasser R.B."/>
            <person name="Young N.D."/>
        </authorList>
    </citation>
    <scope>NUCLEOTIDE SEQUENCE</scope>
</reference>
<dbReference type="Proteomes" id="UP000471633">
    <property type="component" value="Unassembled WGS sequence"/>
</dbReference>
<gene>
    <name evidence="1" type="ORF">MS3_00004282</name>
</gene>
<reference evidence="1" key="4">
    <citation type="journal article" date="2022" name="PLoS Pathog.">
        <title>Chromosome-level genome of Schistosoma haematobium underpins genome-wide explorations of molecular variation.</title>
        <authorList>
            <person name="Stroehlein A.J."/>
            <person name="Korhonen P.K."/>
            <person name="Lee V.V."/>
            <person name="Ralph S.A."/>
            <person name="Mentink-Kane M."/>
            <person name="You H."/>
            <person name="McManus D.P."/>
            <person name="Tchuente L.T."/>
            <person name="Stothard J.R."/>
            <person name="Kaur P."/>
            <person name="Dudchenko O."/>
            <person name="Aiden E.L."/>
            <person name="Yang B."/>
            <person name="Yang H."/>
            <person name="Emery A.M."/>
            <person name="Webster B.L."/>
            <person name="Brindley P.J."/>
            <person name="Rollinson D."/>
            <person name="Chang B.C.H."/>
            <person name="Gasser R.B."/>
            <person name="Young N.D."/>
        </authorList>
    </citation>
    <scope>NUCLEOTIDE SEQUENCE</scope>
</reference>
<reference evidence="1" key="1">
    <citation type="journal article" date="2012" name="Nat. Genet.">
        <title>Whole-genome sequence of Schistosoma haematobium.</title>
        <authorList>
            <person name="Young N.D."/>
            <person name="Jex A.R."/>
            <person name="Li B."/>
            <person name="Liu S."/>
            <person name="Yang L."/>
            <person name="Xiong Z."/>
            <person name="Li Y."/>
            <person name="Cantacessi C."/>
            <person name="Hall R.S."/>
            <person name="Xu X."/>
            <person name="Chen F."/>
            <person name="Wu X."/>
            <person name="Zerlotini A."/>
            <person name="Oliveira G."/>
            <person name="Hofmann A."/>
            <person name="Zhang G."/>
            <person name="Fang X."/>
            <person name="Kang Y."/>
            <person name="Campbell B.E."/>
            <person name="Loukas A."/>
            <person name="Ranganathan S."/>
            <person name="Rollinson D."/>
            <person name="Rinaldi G."/>
            <person name="Brindley P.J."/>
            <person name="Yang H."/>
            <person name="Wang J."/>
            <person name="Wang J."/>
            <person name="Gasser R.B."/>
        </authorList>
    </citation>
    <scope>NUCLEOTIDE SEQUENCE</scope>
</reference>
<comment type="caution">
    <text evidence="1">The sequence shown here is derived from an EMBL/GenBank/DDBJ whole genome shotgun (WGS) entry which is preliminary data.</text>
</comment>
<organism evidence="1 2">
    <name type="scientific">Schistosoma haematobium</name>
    <name type="common">Blood fluke</name>
    <dbReference type="NCBI Taxonomy" id="6185"/>
    <lineage>
        <taxon>Eukaryota</taxon>
        <taxon>Metazoa</taxon>
        <taxon>Spiralia</taxon>
        <taxon>Lophotrochozoa</taxon>
        <taxon>Platyhelminthes</taxon>
        <taxon>Trematoda</taxon>
        <taxon>Digenea</taxon>
        <taxon>Strigeidida</taxon>
        <taxon>Schistosomatoidea</taxon>
        <taxon>Schistosomatidae</taxon>
        <taxon>Schistosoma</taxon>
    </lineage>
</organism>
<dbReference type="KEGG" id="shx:MS3_00004282"/>
<keyword evidence="2" id="KW-1185">Reference proteome</keyword>
<evidence type="ECO:0000313" key="2">
    <source>
        <dbReference type="Proteomes" id="UP000471633"/>
    </source>
</evidence>
<dbReference type="GeneID" id="24590172"/>
<dbReference type="AlphaFoldDB" id="A0A922LSG2"/>
<sequence length="909" mass="103822">MSTKKDWLPKRICVPRKSVSINDSSSWICSFGPTNSLRSKRSFSRVAPDSRIVINTKRQEDEGCINISPTSSPEGETFELGHQLLSIENLDEPLSPNEFQQIQNLISGNCSSSVSSQNENAVICEYSQPSSVTEVVNQNEFTNLDESNFDSLCYLTELQRDCSELLYTNLTVKSLPRRISSNSILRKLHYLVKRNSSERSIWLHQRSTQNILDSTKHASKTFQILRVFRNYSDSLPGLVAFGVREVVIPLENKTEIYNANENVSNKFAILLLPISGVPFVTEELFSSAATNFVLGNDLKCGDLVMVFSPWLTYPSHEFNSLPVMYSFFWVERLRHEVLSDVENDFPNSQIIPHKPELITCSCLISCDPFIVLNCPKRFKGLAEPKSSVIQTFQDSSENMLTEIFNRKCFLVLGCYRFWLLKKLRYILLVWHYNDCPGLILLPDQLVHSGNLNNPVVSYQDFHIGNVYTSESLLQLPDNQLQANVQREIHNHLNEIKHSLESKYVNSLNHFIHGSTNPHISISENTSIEYSNCSIKLWDARASHFNLIESNYIHFNLSTPYKSNLGNYTRCSISGYLVFEPAEGSLVKDVIFDLYNHESKKLKCYLKNLNIFNEQKSTRTFYLWISESVTSTLIPCICLVDVTSPIELIYEQLFAISSTSNFLSTTGFGVYIIIDQGLFFDSFILLDRFTSLKTENYSQHSSSMYALKNSLSKQIYSNYILLQSLEDVNKLRVHQIVSFSGTLIHVDTSRSHVWSICPYCACADFEIYSGVDNKVKYFSKQENLKCVRCLALLSNPLERLETEVQVLINFDNDQSTVNKLKRHKSSVELTLNMASWRLCKLLNVTQSNLLKGSGLNAQKLVNCHLDNVIGIVVHIPNKVFSIDNVQKYNGYLRNIYVIELDQMENGNKMM</sequence>
<name>A0A922LSG2_SCHHA</name>
<reference evidence="1" key="3">
    <citation type="submission" date="2021-06" db="EMBL/GenBank/DDBJ databases">
        <title>Chromosome-level genome assembly for S. haematobium.</title>
        <authorList>
            <person name="Stroehlein A.J."/>
        </authorList>
    </citation>
    <scope>NUCLEOTIDE SEQUENCE</scope>
</reference>